<gene>
    <name evidence="1" type="ORF">LCGC14_2529630</name>
</gene>
<evidence type="ECO:0000313" key="1">
    <source>
        <dbReference type="EMBL" id="KKL13054.1"/>
    </source>
</evidence>
<name>A0A0F9ATY9_9ZZZZ</name>
<comment type="caution">
    <text evidence="1">The sequence shown here is derived from an EMBL/GenBank/DDBJ whole genome shotgun (WGS) entry which is preliminary data.</text>
</comment>
<dbReference type="InterPro" id="IPR026325">
    <property type="entry name" value="DUF932"/>
</dbReference>
<proteinExistence type="predicted"/>
<sequence length="249" mass="28120">MVAPTTKQMYNQDIVWDVNDRYGHARAIRIKTPDGHDTNFSMVYGKNEKKNWIPVRPVSDRFEPIGTGQIIDKVIERLGGNSEIFTEKLTLGRGGVSQQVELILKSHEIRIGDVIEDENSDLIANGIISKNGDIWRPSVRVKNALDGTKSISVMAGWFRLVCSNGMIAEAWSGSSSRTIKIHTIHQVDKALNEIENFDFNVEEFAKMLRKLRSIKIGKPELKRIQKALPKNYMKGLEDIPEKTAYGVIN</sequence>
<feature type="non-terminal residue" evidence="1">
    <location>
        <position position="249"/>
    </location>
</feature>
<organism evidence="1">
    <name type="scientific">marine sediment metagenome</name>
    <dbReference type="NCBI Taxonomy" id="412755"/>
    <lineage>
        <taxon>unclassified sequences</taxon>
        <taxon>metagenomes</taxon>
        <taxon>ecological metagenomes</taxon>
    </lineage>
</organism>
<protein>
    <recommendedName>
        <fullName evidence="2">DUF932 domain-containing protein</fullName>
    </recommendedName>
</protein>
<dbReference type="EMBL" id="LAZR01041015">
    <property type="protein sequence ID" value="KKL13054.1"/>
    <property type="molecule type" value="Genomic_DNA"/>
</dbReference>
<accession>A0A0F9ATY9</accession>
<dbReference type="Pfam" id="PF06067">
    <property type="entry name" value="DUF932"/>
    <property type="match status" value="1"/>
</dbReference>
<dbReference type="AlphaFoldDB" id="A0A0F9ATY9"/>
<evidence type="ECO:0008006" key="2">
    <source>
        <dbReference type="Google" id="ProtNLM"/>
    </source>
</evidence>
<reference evidence="1" key="1">
    <citation type="journal article" date="2015" name="Nature">
        <title>Complex archaea that bridge the gap between prokaryotes and eukaryotes.</title>
        <authorList>
            <person name="Spang A."/>
            <person name="Saw J.H."/>
            <person name="Jorgensen S.L."/>
            <person name="Zaremba-Niedzwiedzka K."/>
            <person name="Martijn J."/>
            <person name="Lind A.E."/>
            <person name="van Eijk R."/>
            <person name="Schleper C."/>
            <person name="Guy L."/>
            <person name="Ettema T.J."/>
        </authorList>
    </citation>
    <scope>NUCLEOTIDE SEQUENCE</scope>
</reference>